<dbReference type="Proteomes" id="UP000297716">
    <property type="component" value="Unassembled WGS sequence"/>
</dbReference>
<dbReference type="AlphaFoldDB" id="A0A4Z0YWV3"/>
<protein>
    <submittedName>
        <fullName evidence="1">Uncharacterized protein</fullName>
    </submittedName>
</protein>
<dbReference type="EMBL" id="SKBN01000068">
    <property type="protein sequence ID" value="TGJ84418.1"/>
    <property type="molecule type" value="Genomic_DNA"/>
</dbReference>
<proteinExistence type="predicted"/>
<sequence length="120" mass="13878">MNLLDANDLDGSRKHEIRDFNKIRKNHLKIICEVANLRDDESVRFVQIIAAAEKIPTSEDRFFCRTWVINVLKSLEKNHVELYGDPKTIQKATQHAAAEFDMQYGPKYFVVAPLDTWACV</sequence>
<keyword evidence="2" id="KW-1185">Reference proteome</keyword>
<name>A0A4Z0YWV3_9PEZI</name>
<gene>
    <name evidence="1" type="ORF">E0Z10_g4361</name>
</gene>
<accession>A0A4Z0YWV3</accession>
<dbReference type="OrthoDB" id="4759231at2759"/>
<reference evidence="1 2" key="1">
    <citation type="submission" date="2019-03" db="EMBL/GenBank/DDBJ databases">
        <title>Draft genome sequence of Xylaria hypoxylon DSM 108379, a ubiquitous saprotrophic-parasitic fungi on hardwood.</title>
        <authorList>
            <person name="Buettner E."/>
            <person name="Leonhardt S."/>
            <person name="Gebauer A.M."/>
            <person name="Liers C."/>
            <person name="Hofrichter M."/>
            <person name="Kellner H."/>
        </authorList>
    </citation>
    <scope>NUCLEOTIDE SEQUENCE [LARGE SCALE GENOMIC DNA]</scope>
    <source>
        <strain evidence="1 2">DSM 108379</strain>
    </source>
</reference>
<organism evidence="1 2">
    <name type="scientific">Xylaria hypoxylon</name>
    <dbReference type="NCBI Taxonomy" id="37992"/>
    <lineage>
        <taxon>Eukaryota</taxon>
        <taxon>Fungi</taxon>
        <taxon>Dikarya</taxon>
        <taxon>Ascomycota</taxon>
        <taxon>Pezizomycotina</taxon>
        <taxon>Sordariomycetes</taxon>
        <taxon>Xylariomycetidae</taxon>
        <taxon>Xylariales</taxon>
        <taxon>Xylariaceae</taxon>
        <taxon>Xylaria</taxon>
    </lineage>
</organism>
<comment type="caution">
    <text evidence="1">The sequence shown here is derived from an EMBL/GenBank/DDBJ whole genome shotgun (WGS) entry which is preliminary data.</text>
</comment>
<evidence type="ECO:0000313" key="1">
    <source>
        <dbReference type="EMBL" id="TGJ84418.1"/>
    </source>
</evidence>
<evidence type="ECO:0000313" key="2">
    <source>
        <dbReference type="Proteomes" id="UP000297716"/>
    </source>
</evidence>